<dbReference type="Proteomes" id="UP001209570">
    <property type="component" value="Unassembled WGS sequence"/>
</dbReference>
<comment type="caution">
    <text evidence="2">The sequence shown here is derived from an EMBL/GenBank/DDBJ whole genome shotgun (WGS) entry which is preliminary data.</text>
</comment>
<reference evidence="2" key="1">
    <citation type="submission" date="2021-12" db="EMBL/GenBank/DDBJ databases">
        <title>Prjna785345.</title>
        <authorList>
            <person name="Rujirawat T."/>
            <person name="Krajaejun T."/>
        </authorList>
    </citation>
    <scope>NUCLEOTIDE SEQUENCE</scope>
    <source>
        <strain evidence="2">Pi057C3</strain>
    </source>
</reference>
<sequence length="307" mass="33131">MTKPKKRLSAGMALPPDGVDPLFEFDVARLFVDLTAATSAQAIAASGHDAWFDFVHDDHSRPTDEFAAMPSEETQQRRKHGEEQTSTAGHSSTTTTTTTTMMTMVSRAKEIDADVEKENRNARATVGRSRGAGLGGAAVRTGPAGRARLTAPTATAPRVAGLKRPLAGRSMPLGQLAQSSTNTSTGNTMRSANSSSHSTVPKKRSVSERSAVYRPTASSTSKSTSTTKPPSSSSSDLQELQALLAKHNKKFKSAHTYEPRQHSVRDVRTWEQQTNKSYYTLSSDERLQANEEIAALVRRRLEVSGAT</sequence>
<keyword evidence="3" id="KW-1185">Reference proteome</keyword>
<dbReference type="AlphaFoldDB" id="A0AAD5LSC2"/>
<proteinExistence type="predicted"/>
<protein>
    <submittedName>
        <fullName evidence="2">Uncharacterized protein</fullName>
    </submittedName>
</protein>
<organism evidence="2 3">
    <name type="scientific">Pythium insidiosum</name>
    <name type="common">Pythiosis disease agent</name>
    <dbReference type="NCBI Taxonomy" id="114742"/>
    <lineage>
        <taxon>Eukaryota</taxon>
        <taxon>Sar</taxon>
        <taxon>Stramenopiles</taxon>
        <taxon>Oomycota</taxon>
        <taxon>Peronosporomycetes</taxon>
        <taxon>Pythiales</taxon>
        <taxon>Pythiaceae</taxon>
        <taxon>Pythium</taxon>
    </lineage>
</organism>
<evidence type="ECO:0000256" key="1">
    <source>
        <dbReference type="SAM" id="MobiDB-lite"/>
    </source>
</evidence>
<feature type="compositionally biased region" description="Polar residues" evidence="1">
    <location>
        <begin position="176"/>
        <end position="199"/>
    </location>
</feature>
<evidence type="ECO:0000313" key="2">
    <source>
        <dbReference type="EMBL" id="KAJ0407841.1"/>
    </source>
</evidence>
<feature type="region of interest" description="Disordered" evidence="1">
    <location>
        <begin position="62"/>
        <end position="100"/>
    </location>
</feature>
<dbReference type="EMBL" id="JAKCXM010000017">
    <property type="protein sequence ID" value="KAJ0407841.1"/>
    <property type="molecule type" value="Genomic_DNA"/>
</dbReference>
<gene>
    <name evidence="2" type="ORF">P43SY_008302</name>
</gene>
<name>A0AAD5LSC2_PYTIN</name>
<feature type="compositionally biased region" description="Low complexity" evidence="1">
    <location>
        <begin position="137"/>
        <end position="160"/>
    </location>
</feature>
<feature type="region of interest" description="Disordered" evidence="1">
    <location>
        <begin position="117"/>
        <end position="239"/>
    </location>
</feature>
<feature type="compositionally biased region" description="Basic and acidic residues" evidence="1">
    <location>
        <begin position="74"/>
        <end position="83"/>
    </location>
</feature>
<accession>A0AAD5LSC2</accession>
<feature type="compositionally biased region" description="Low complexity" evidence="1">
    <location>
        <begin position="218"/>
        <end position="235"/>
    </location>
</feature>
<evidence type="ECO:0000313" key="3">
    <source>
        <dbReference type="Proteomes" id="UP001209570"/>
    </source>
</evidence>